<dbReference type="Pfam" id="PF13439">
    <property type="entry name" value="Glyco_transf_4"/>
    <property type="match status" value="1"/>
</dbReference>
<dbReference type="Gene3D" id="3.40.50.2000">
    <property type="entry name" value="Glycogen Phosphorylase B"/>
    <property type="match status" value="2"/>
</dbReference>
<keyword evidence="4" id="KW-1185">Reference proteome</keyword>
<dbReference type="CDD" id="cd03811">
    <property type="entry name" value="GT4_GT28_WabH-like"/>
    <property type="match status" value="1"/>
</dbReference>
<evidence type="ECO:0000313" key="4">
    <source>
        <dbReference type="Proteomes" id="UP001595579"/>
    </source>
</evidence>
<dbReference type="InterPro" id="IPR001296">
    <property type="entry name" value="Glyco_trans_1"/>
</dbReference>
<name>A0ABV7LTL1_9GAMM</name>
<evidence type="ECO:0000259" key="2">
    <source>
        <dbReference type="Pfam" id="PF13439"/>
    </source>
</evidence>
<keyword evidence="3" id="KW-0808">Transferase</keyword>
<feature type="domain" description="Glycosyl transferase family 1" evidence="1">
    <location>
        <begin position="191"/>
        <end position="326"/>
    </location>
</feature>
<gene>
    <name evidence="3" type="ORF">ACFOEV_19525</name>
</gene>
<comment type="caution">
    <text evidence="3">The sequence shown here is derived from an EMBL/GenBank/DDBJ whole genome shotgun (WGS) entry which is preliminary data.</text>
</comment>
<protein>
    <submittedName>
        <fullName evidence="3">Glycosyltransferase</fullName>
        <ecNumber evidence="3">2.4.-.-</ecNumber>
    </submittedName>
</protein>
<organism evidence="3 4">
    <name type="scientific">Litchfieldella rifensis</name>
    <dbReference type="NCBI Taxonomy" id="762643"/>
    <lineage>
        <taxon>Bacteria</taxon>
        <taxon>Pseudomonadati</taxon>
        <taxon>Pseudomonadota</taxon>
        <taxon>Gammaproteobacteria</taxon>
        <taxon>Oceanospirillales</taxon>
        <taxon>Halomonadaceae</taxon>
        <taxon>Litchfieldella</taxon>
    </lineage>
</organism>
<dbReference type="PANTHER" id="PTHR12526:SF638">
    <property type="entry name" value="SPORE COAT PROTEIN SA"/>
    <property type="match status" value="1"/>
</dbReference>
<feature type="domain" description="Glycosyltransferase subfamily 4-like N-terminal" evidence="2">
    <location>
        <begin position="16"/>
        <end position="172"/>
    </location>
</feature>
<dbReference type="GO" id="GO:0016757">
    <property type="term" value="F:glycosyltransferase activity"/>
    <property type="evidence" value="ECO:0007669"/>
    <property type="project" value="UniProtKB-KW"/>
</dbReference>
<dbReference type="SUPFAM" id="SSF53756">
    <property type="entry name" value="UDP-Glycosyltransferase/glycogen phosphorylase"/>
    <property type="match status" value="1"/>
</dbReference>
<reference evidence="4" key="1">
    <citation type="journal article" date="2019" name="Int. J. Syst. Evol. Microbiol.">
        <title>The Global Catalogue of Microorganisms (GCM) 10K type strain sequencing project: providing services to taxonomists for standard genome sequencing and annotation.</title>
        <authorList>
            <consortium name="The Broad Institute Genomics Platform"/>
            <consortium name="The Broad Institute Genome Sequencing Center for Infectious Disease"/>
            <person name="Wu L."/>
            <person name="Ma J."/>
        </authorList>
    </citation>
    <scope>NUCLEOTIDE SEQUENCE [LARGE SCALE GENOMIC DNA]</scope>
    <source>
        <strain evidence="4">CECT 7698</strain>
    </source>
</reference>
<dbReference type="Proteomes" id="UP001595579">
    <property type="component" value="Unassembled WGS sequence"/>
</dbReference>
<dbReference type="EC" id="2.4.-.-" evidence="3"/>
<evidence type="ECO:0000259" key="1">
    <source>
        <dbReference type="Pfam" id="PF00534"/>
    </source>
</evidence>
<sequence length="353" mass="39768">MSSKRFAFVISDLYGGGAEKSLLYTADGLRQRGNIVKVFILRDRIEQHVPEGLEVVNLAVITKATKALNSVLIEKWQASRIANALDQFQADVVLTCSCDKITRHLKHPNLYFWIKSDISARFSNSPKRDKVFARQRRQYDHRKVVAVSHGVEKSLLEIIGLKPAEIRSIYNPYERAPFLELAQESVDLPQGEYLIHVGAFTPVKRHDRLLRAYQASGVQTPLVLLGKGEQEAQIRSMIDELELQDRVTLLGYRTNPYPYIQGAKALILTSDSEGLPRVLIEALLLNTPVVSVDCPSGPREILTQELADFLVAPENEKSLADAIRRMDQAPVKVEAKHYQQFLAETVIPQFEAL</sequence>
<proteinExistence type="predicted"/>
<accession>A0ABV7LTL1</accession>
<evidence type="ECO:0000313" key="3">
    <source>
        <dbReference type="EMBL" id="MFC3285793.1"/>
    </source>
</evidence>
<keyword evidence="3" id="KW-0328">Glycosyltransferase</keyword>
<dbReference type="RefSeq" id="WP_386776568.1">
    <property type="nucleotide sequence ID" value="NZ_JBHRUG010000044.1"/>
</dbReference>
<dbReference type="InterPro" id="IPR028098">
    <property type="entry name" value="Glyco_trans_4-like_N"/>
</dbReference>
<dbReference type="EMBL" id="JBHRUG010000044">
    <property type="protein sequence ID" value="MFC3285793.1"/>
    <property type="molecule type" value="Genomic_DNA"/>
</dbReference>
<dbReference type="Pfam" id="PF00534">
    <property type="entry name" value="Glycos_transf_1"/>
    <property type="match status" value="1"/>
</dbReference>
<dbReference type="PANTHER" id="PTHR12526">
    <property type="entry name" value="GLYCOSYLTRANSFERASE"/>
    <property type="match status" value="1"/>
</dbReference>